<keyword evidence="2" id="KW-1185">Reference proteome</keyword>
<evidence type="ECO:0000313" key="1">
    <source>
        <dbReference type="EMBL" id="TNV83214.1"/>
    </source>
</evidence>
<comment type="caution">
    <text evidence="1">The sequence shown here is derived from an EMBL/GenBank/DDBJ whole genome shotgun (WGS) entry which is preliminary data.</text>
</comment>
<dbReference type="EMBL" id="RRYP01004049">
    <property type="protein sequence ID" value="TNV83214.1"/>
    <property type="molecule type" value="Genomic_DNA"/>
</dbReference>
<evidence type="ECO:0000313" key="2">
    <source>
        <dbReference type="Proteomes" id="UP000785679"/>
    </source>
</evidence>
<name>A0A8J8NZT4_HALGN</name>
<proteinExistence type="predicted"/>
<accession>A0A8J8NZT4</accession>
<dbReference type="Proteomes" id="UP000785679">
    <property type="component" value="Unassembled WGS sequence"/>
</dbReference>
<sequence length="78" mass="9039">MRDQSPLGAAGQQRQAKQHYALQGWKRISNNYFGILDLKEIKSQTITISIRTDLKQTTWDPTADQERMQLMIHHQIGC</sequence>
<reference evidence="1" key="1">
    <citation type="submission" date="2019-06" db="EMBL/GenBank/DDBJ databases">
        <authorList>
            <person name="Zheng W."/>
        </authorList>
    </citation>
    <scope>NUCLEOTIDE SEQUENCE</scope>
    <source>
        <strain evidence="1">QDHG01</strain>
    </source>
</reference>
<protein>
    <submittedName>
        <fullName evidence="1">Uncharacterized protein</fullName>
    </submittedName>
</protein>
<organism evidence="1 2">
    <name type="scientific">Halteria grandinella</name>
    <dbReference type="NCBI Taxonomy" id="5974"/>
    <lineage>
        <taxon>Eukaryota</taxon>
        <taxon>Sar</taxon>
        <taxon>Alveolata</taxon>
        <taxon>Ciliophora</taxon>
        <taxon>Intramacronucleata</taxon>
        <taxon>Spirotrichea</taxon>
        <taxon>Stichotrichia</taxon>
        <taxon>Sporadotrichida</taxon>
        <taxon>Halteriidae</taxon>
        <taxon>Halteria</taxon>
    </lineage>
</organism>
<dbReference type="AlphaFoldDB" id="A0A8J8NZT4"/>
<gene>
    <name evidence="1" type="ORF">FGO68_gene5275</name>
</gene>